<sequence>MKTTPDFDPRKHSMYLYFNGYRIARIAEMLNEKAATIHSWKRRDKWNEVTPFERVELSLEARLCQLIAKEQKEGKDFKEIDLLHRQLERQARIKKYSSGGNETDLNPKIANRNKGERWPPEKNVFSEEQVKKLEDIFRSTLFDYQHDWYHAGLTHRIRNILKSRQIGATFFFAREALIDALTTGRNQIFLSASKAQAHVFKQYILEMAREVNVELKGDPITLSNGATLYFLGTNARTAQSYHGNLYLDEYFWIPKFQELRKVASGMAMHKKWRQTYFSTPSSLTHSAYPYWSGKLFNRGRAKANRIDIDISHQALASGLLCADGQWRQIVTVEDAVRGGCNLFDIDQLRLEYSPDEYQNLLMCEFMDDIESIFSLQLMQGCMVDSWEIWNDVQPLMLRPYGYNPVWIGYDPAKGGKNGDSAGCVVVAPPLVPGGKFRILERHQWRGMNFRAQSDAIKRLTEQYNVEYIGIDSTGVGHGVYQNVKEFFPSVREFVYNPSVKNALVLKAWDIINHRRLEFDAGQTDIAQSFMAIRRSTTASGNRPTYEASRSEEASHADLAWATMHALFNEPITGDTPHHRNIVEVY</sequence>
<accession>A0ABX9SQ96</accession>
<gene>
    <name evidence="4" type="ORF">BDD30_2361</name>
</gene>
<dbReference type="InterPro" id="IPR010332">
    <property type="entry name" value="ATPase_terminase-su_N"/>
</dbReference>
<organism evidence="4 5">
    <name type="scientific">Photorhabdus asymbiotica</name>
    <dbReference type="NCBI Taxonomy" id="291112"/>
    <lineage>
        <taxon>Bacteria</taxon>
        <taxon>Pseudomonadati</taxon>
        <taxon>Pseudomonadota</taxon>
        <taxon>Gammaproteobacteria</taxon>
        <taxon>Enterobacterales</taxon>
        <taxon>Morganellaceae</taxon>
        <taxon>Photorhabdus</taxon>
    </lineage>
</organism>
<dbReference type="Pfam" id="PF17289">
    <property type="entry name" value="Terminase_6C"/>
    <property type="match status" value="1"/>
</dbReference>
<dbReference type="Pfam" id="PF06056">
    <property type="entry name" value="Terminase_5"/>
    <property type="match status" value="1"/>
</dbReference>
<keyword evidence="5" id="KW-1185">Reference proteome</keyword>
<evidence type="ECO:0000313" key="4">
    <source>
        <dbReference type="EMBL" id="RKS60214.1"/>
    </source>
</evidence>
<evidence type="ECO:0000259" key="3">
    <source>
        <dbReference type="Pfam" id="PF17289"/>
    </source>
</evidence>
<reference evidence="4 5" key="1">
    <citation type="submission" date="2018-10" db="EMBL/GenBank/DDBJ databases">
        <title>Genomic Encyclopedia of Archaeal and Bacterial Type Strains, Phase II (KMG-II): from individual species to whole genera.</title>
        <authorList>
            <person name="Goeker M."/>
        </authorList>
    </citation>
    <scope>NUCLEOTIDE SEQUENCE [LARGE SCALE GENOMIC DNA]</scope>
    <source>
        <strain evidence="4 5">DSM 15149</strain>
    </source>
</reference>
<dbReference type="EMBL" id="RBLJ01000002">
    <property type="protein sequence ID" value="RKS60214.1"/>
    <property type="molecule type" value="Genomic_DNA"/>
</dbReference>
<dbReference type="Pfam" id="PF03237">
    <property type="entry name" value="Terminase_6N"/>
    <property type="match status" value="1"/>
</dbReference>
<dbReference type="Proteomes" id="UP000280955">
    <property type="component" value="Unassembled WGS sequence"/>
</dbReference>
<dbReference type="Gene3D" id="3.30.420.240">
    <property type="match status" value="1"/>
</dbReference>
<protein>
    <submittedName>
        <fullName evidence="4">Uncharacterized protein YjcR</fullName>
    </submittedName>
</protein>
<feature type="domain" description="Terminase large subunit gp17-like C-terminal" evidence="3">
    <location>
        <begin position="407"/>
        <end position="568"/>
    </location>
</feature>
<dbReference type="InterPro" id="IPR027417">
    <property type="entry name" value="P-loop_NTPase"/>
</dbReference>
<keyword evidence="1" id="KW-1188">Viral release from host cell</keyword>
<dbReference type="Gene3D" id="3.40.50.300">
    <property type="entry name" value="P-loop containing nucleotide triphosphate hydrolases"/>
    <property type="match status" value="1"/>
</dbReference>
<comment type="caution">
    <text evidence="4">The sequence shown here is derived from an EMBL/GenBank/DDBJ whole genome shotgun (WGS) entry which is preliminary data.</text>
</comment>
<evidence type="ECO:0000313" key="5">
    <source>
        <dbReference type="Proteomes" id="UP000280955"/>
    </source>
</evidence>
<proteinExistence type="predicted"/>
<dbReference type="InterPro" id="IPR035421">
    <property type="entry name" value="Terminase_6C"/>
</dbReference>
<evidence type="ECO:0000256" key="1">
    <source>
        <dbReference type="ARBA" id="ARBA00022612"/>
    </source>
</evidence>
<dbReference type="RefSeq" id="WP_015836361.1">
    <property type="nucleotide sequence ID" value="NC_012962.1"/>
</dbReference>
<evidence type="ECO:0000259" key="2">
    <source>
        <dbReference type="Pfam" id="PF06056"/>
    </source>
</evidence>
<feature type="domain" description="Terminase ATPase subunit N-terminal" evidence="2">
    <location>
        <begin position="8"/>
        <end position="65"/>
    </location>
</feature>
<name>A0ABX9SQ96_9GAMM</name>